<evidence type="ECO:0008006" key="2">
    <source>
        <dbReference type="Google" id="ProtNLM"/>
    </source>
</evidence>
<evidence type="ECO:0000313" key="1">
    <source>
        <dbReference type="EMBL" id="CEM08235.1"/>
    </source>
</evidence>
<organism evidence="1">
    <name type="scientific">Chromera velia CCMP2878</name>
    <dbReference type="NCBI Taxonomy" id="1169474"/>
    <lineage>
        <taxon>Eukaryota</taxon>
        <taxon>Sar</taxon>
        <taxon>Alveolata</taxon>
        <taxon>Colpodellida</taxon>
        <taxon>Chromeraceae</taxon>
        <taxon>Chromera</taxon>
    </lineage>
</organism>
<sequence length="267" mass="29714">MPAQKPSCLTEYSDAKWGEIRKEAERVVPGQIYELSNALYGTPAAPALWGKELRRGQEKLGFIPVEQSIAVRREVEDEPAQDVQATYVDDIFGAGERTEEAFNVLGEKFKIGSQTKVNVGSKAKYIGMDIYRPDAHTFELMSKSYLEGIDVDAIPGKLKKSLSKKDVAPAEEQDVDMSLQGVYQEANGVLGWVVCLNWRKALCFSLPSKATTKPTARHLSAVKTAIHRLKTHREPLVLHGLKGRELHLAGCSDTMWNRPKYKGRQGT</sequence>
<dbReference type="AlphaFoldDB" id="A0A0G4F6V8"/>
<gene>
    <name evidence="1" type="ORF">Cvel_15516</name>
</gene>
<dbReference type="VEuPathDB" id="CryptoDB:Cvel_15516"/>
<proteinExistence type="predicted"/>
<dbReference type="EMBL" id="CDMZ01000168">
    <property type="protein sequence ID" value="CEM08235.1"/>
    <property type="molecule type" value="Genomic_DNA"/>
</dbReference>
<name>A0A0G4F6V8_9ALVE</name>
<dbReference type="PhylomeDB" id="A0A0G4F6V8"/>
<reference evidence="1" key="1">
    <citation type="submission" date="2014-11" db="EMBL/GenBank/DDBJ databases">
        <authorList>
            <person name="Otto D Thomas"/>
            <person name="Naeem Raeece"/>
        </authorList>
    </citation>
    <scope>NUCLEOTIDE SEQUENCE</scope>
</reference>
<accession>A0A0G4F6V8</accession>
<protein>
    <recommendedName>
        <fullName evidence="2">Reverse transcriptase Ty1/copia-type domain-containing protein</fullName>
    </recommendedName>
</protein>